<dbReference type="Pfam" id="PF02367">
    <property type="entry name" value="TsaE"/>
    <property type="match status" value="1"/>
</dbReference>
<name>B5Y889_COPPD</name>
<evidence type="ECO:0000256" key="3">
    <source>
        <dbReference type="ARBA" id="ARBA00019010"/>
    </source>
</evidence>
<sequence length="138" mass="15465">MIKACTPEETVEAGSTFANNLKKGDLVLLFGVLGAGKTTFIRGVARLLAPGAKVSSPSFNLLKIYNMPDGGHLYHLDFYRVSSTKELWDIRIEEFLEDGLVVVEWPGRFPDLLSLPHWKVIFKVLEDDCRCITFTKCS</sequence>
<dbReference type="GO" id="GO:0046872">
    <property type="term" value="F:metal ion binding"/>
    <property type="evidence" value="ECO:0007669"/>
    <property type="project" value="UniProtKB-KW"/>
</dbReference>
<evidence type="ECO:0000256" key="4">
    <source>
        <dbReference type="ARBA" id="ARBA00022490"/>
    </source>
</evidence>
<dbReference type="GO" id="GO:0002949">
    <property type="term" value="P:tRNA threonylcarbamoyladenosine modification"/>
    <property type="evidence" value="ECO:0007669"/>
    <property type="project" value="InterPro"/>
</dbReference>
<evidence type="ECO:0000256" key="9">
    <source>
        <dbReference type="ARBA" id="ARBA00022842"/>
    </source>
</evidence>
<evidence type="ECO:0000313" key="11">
    <source>
        <dbReference type="EMBL" id="ACI16966.1"/>
    </source>
</evidence>
<dbReference type="PANTHER" id="PTHR33540:SF2">
    <property type="entry name" value="TRNA THREONYLCARBAMOYLADENOSINE BIOSYNTHESIS PROTEIN TSAE"/>
    <property type="match status" value="1"/>
</dbReference>
<keyword evidence="4" id="KW-0963">Cytoplasm</keyword>
<evidence type="ECO:0000256" key="10">
    <source>
        <dbReference type="ARBA" id="ARBA00032441"/>
    </source>
</evidence>
<evidence type="ECO:0000256" key="1">
    <source>
        <dbReference type="ARBA" id="ARBA00004496"/>
    </source>
</evidence>
<dbReference type="PANTHER" id="PTHR33540">
    <property type="entry name" value="TRNA THREONYLCARBAMOYLADENOSINE BIOSYNTHESIS PROTEIN TSAE"/>
    <property type="match status" value="1"/>
</dbReference>
<dbReference type="OrthoDB" id="9800307at2"/>
<evidence type="ECO:0000256" key="7">
    <source>
        <dbReference type="ARBA" id="ARBA00022741"/>
    </source>
</evidence>
<keyword evidence="5" id="KW-0819">tRNA processing</keyword>
<evidence type="ECO:0000256" key="6">
    <source>
        <dbReference type="ARBA" id="ARBA00022723"/>
    </source>
</evidence>
<evidence type="ECO:0000256" key="8">
    <source>
        <dbReference type="ARBA" id="ARBA00022840"/>
    </source>
</evidence>
<dbReference type="RefSeq" id="WP_012543618.1">
    <property type="nucleotide sequence ID" value="NC_011295.1"/>
</dbReference>
<reference evidence="12" key="1">
    <citation type="submission" date="2008-08" db="EMBL/GenBank/DDBJ databases">
        <title>The complete genome sequence of Coprothermobacter proteolyticus strain ATCC 5245 / DSM 5265 / BT.</title>
        <authorList>
            <person name="Dodson R.J."/>
            <person name="Durkin A.S."/>
            <person name="Wu M."/>
            <person name="Eisen J."/>
            <person name="Sutton G."/>
        </authorList>
    </citation>
    <scope>NUCLEOTIDE SEQUENCE [LARGE SCALE GENOMIC DNA]</scope>
    <source>
        <strain evidence="12">ATCC 35245 / DSM 5265 / OCM 4 / BT</strain>
    </source>
</reference>
<keyword evidence="12" id="KW-1185">Reference proteome</keyword>
<dbReference type="HOGENOM" id="CLU_087829_3_0_9"/>
<evidence type="ECO:0000313" key="12">
    <source>
        <dbReference type="Proteomes" id="UP000001732"/>
    </source>
</evidence>
<reference evidence="11 12" key="2">
    <citation type="journal article" date="2014" name="Genome Announc.">
        <title>Complete Genome Sequence of Coprothermobacter proteolyticus DSM 5265.</title>
        <authorList>
            <person name="Alexiev A."/>
            <person name="Coil D.A."/>
            <person name="Badger J.H."/>
            <person name="Enticknap J."/>
            <person name="Ward N."/>
            <person name="Robb F.T."/>
            <person name="Eisen J.A."/>
        </authorList>
    </citation>
    <scope>NUCLEOTIDE SEQUENCE [LARGE SCALE GENOMIC DNA]</scope>
    <source>
        <strain evidence="12">ATCC 35245 / DSM 5265 / OCM 4 / BT</strain>
    </source>
</reference>
<dbReference type="KEGG" id="cpo:COPRO5265_0631"/>
<proteinExistence type="inferred from homology"/>
<dbReference type="STRING" id="309798.COPRO5265_0631"/>
<accession>B5Y889</accession>
<evidence type="ECO:0000256" key="2">
    <source>
        <dbReference type="ARBA" id="ARBA00007599"/>
    </source>
</evidence>
<dbReference type="NCBIfam" id="TIGR00150">
    <property type="entry name" value="T6A_YjeE"/>
    <property type="match status" value="1"/>
</dbReference>
<comment type="subcellular location">
    <subcellularLocation>
        <location evidence="1">Cytoplasm</location>
    </subcellularLocation>
</comment>
<dbReference type="Proteomes" id="UP000001732">
    <property type="component" value="Chromosome"/>
</dbReference>
<protein>
    <recommendedName>
        <fullName evidence="3">tRNA threonylcarbamoyladenosine biosynthesis protein TsaE</fullName>
    </recommendedName>
    <alternativeName>
        <fullName evidence="10">t(6)A37 threonylcarbamoyladenosine biosynthesis protein TsaE</fullName>
    </alternativeName>
</protein>
<dbReference type="EMBL" id="CP001145">
    <property type="protein sequence ID" value="ACI16966.1"/>
    <property type="molecule type" value="Genomic_DNA"/>
</dbReference>
<dbReference type="SUPFAM" id="SSF52540">
    <property type="entry name" value="P-loop containing nucleoside triphosphate hydrolases"/>
    <property type="match status" value="1"/>
</dbReference>
<keyword evidence="6" id="KW-0479">Metal-binding</keyword>
<gene>
    <name evidence="11" type="ordered locus">COPRO5265_0631</name>
</gene>
<keyword evidence="8" id="KW-0067">ATP-binding</keyword>
<dbReference type="InterPro" id="IPR027417">
    <property type="entry name" value="P-loop_NTPase"/>
</dbReference>
<dbReference type="AlphaFoldDB" id="B5Y889"/>
<dbReference type="eggNOG" id="COG0802">
    <property type="taxonomic scope" value="Bacteria"/>
</dbReference>
<keyword evidence="9" id="KW-0460">Magnesium</keyword>
<dbReference type="GO" id="GO:0005524">
    <property type="term" value="F:ATP binding"/>
    <property type="evidence" value="ECO:0007669"/>
    <property type="project" value="UniProtKB-KW"/>
</dbReference>
<organism evidence="11 12">
    <name type="scientific">Coprothermobacter proteolyticus (strain ATCC 35245 / DSM 5265 / OCM 4 / BT)</name>
    <dbReference type="NCBI Taxonomy" id="309798"/>
    <lineage>
        <taxon>Bacteria</taxon>
        <taxon>Pseudomonadati</taxon>
        <taxon>Coprothermobacterota</taxon>
        <taxon>Coprothermobacteria</taxon>
        <taxon>Coprothermobacterales</taxon>
        <taxon>Coprothermobacteraceae</taxon>
        <taxon>Coprothermobacter</taxon>
    </lineage>
</organism>
<dbReference type="Gene3D" id="3.40.50.300">
    <property type="entry name" value="P-loop containing nucleotide triphosphate hydrolases"/>
    <property type="match status" value="1"/>
</dbReference>
<keyword evidence="7" id="KW-0547">Nucleotide-binding</keyword>
<comment type="similarity">
    <text evidence="2">Belongs to the TsaE family.</text>
</comment>
<evidence type="ECO:0000256" key="5">
    <source>
        <dbReference type="ARBA" id="ARBA00022694"/>
    </source>
</evidence>
<dbReference type="GO" id="GO:0005737">
    <property type="term" value="C:cytoplasm"/>
    <property type="evidence" value="ECO:0007669"/>
    <property type="project" value="UniProtKB-SubCell"/>
</dbReference>
<dbReference type="CDD" id="cd00267">
    <property type="entry name" value="ABC_ATPase"/>
    <property type="match status" value="1"/>
</dbReference>
<dbReference type="InterPro" id="IPR003442">
    <property type="entry name" value="T6A_TsaE"/>
</dbReference>